<keyword evidence="1" id="KW-0472">Membrane</keyword>
<reference evidence="2" key="1">
    <citation type="journal article" date="2020" name="Nat. Commun.">
        <title>Large-scale genome sequencing of mycorrhizal fungi provides insights into the early evolution of symbiotic traits.</title>
        <authorList>
            <person name="Miyauchi S."/>
            <person name="Kiss E."/>
            <person name="Kuo A."/>
            <person name="Drula E."/>
            <person name="Kohler A."/>
            <person name="Sanchez-Garcia M."/>
            <person name="Morin E."/>
            <person name="Andreopoulos B."/>
            <person name="Barry K.W."/>
            <person name="Bonito G."/>
            <person name="Buee M."/>
            <person name="Carver A."/>
            <person name="Chen C."/>
            <person name="Cichocki N."/>
            <person name="Clum A."/>
            <person name="Culley D."/>
            <person name="Crous P.W."/>
            <person name="Fauchery L."/>
            <person name="Girlanda M."/>
            <person name="Hayes R.D."/>
            <person name="Keri Z."/>
            <person name="LaButti K."/>
            <person name="Lipzen A."/>
            <person name="Lombard V."/>
            <person name="Magnuson J."/>
            <person name="Maillard F."/>
            <person name="Murat C."/>
            <person name="Nolan M."/>
            <person name="Ohm R.A."/>
            <person name="Pangilinan J."/>
            <person name="Pereira M.F."/>
            <person name="Perotto S."/>
            <person name="Peter M."/>
            <person name="Pfister S."/>
            <person name="Riley R."/>
            <person name="Sitrit Y."/>
            <person name="Stielow J.B."/>
            <person name="Szollosi G."/>
            <person name="Zifcakova L."/>
            <person name="Stursova M."/>
            <person name="Spatafora J.W."/>
            <person name="Tedersoo L."/>
            <person name="Vaario L.M."/>
            <person name="Yamada A."/>
            <person name="Yan M."/>
            <person name="Wang P."/>
            <person name="Xu J."/>
            <person name="Bruns T."/>
            <person name="Baldrian P."/>
            <person name="Vilgalys R."/>
            <person name="Dunand C."/>
            <person name="Henrissat B."/>
            <person name="Grigoriev I.V."/>
            <person name="Hibbett D."/>
            <person name="Nagy L.G."/>
            <person name="Martin F.M."/>
        </authorList>
    </citation>
    <scope>NUCLEOTIDE SEQUENCE</scope>
    <source>
        <strain evidence="2">UP504</strain>
    </source>
</reference>
<dbReference type="SUPFAM" id="SSF81321">
    <property type="entry name" value="Family A G protein-coupled receptor-like"/>
    <property type="match status" value="1"/>
</dbReference>
<accession>A0A9P6B4S8</accession>
<sequence>MDSIQVMGNILTARWELNGKATEGSYCTTQSESVQVCDGSTWFTIAMAVMTFLEIMFPGKLSRSQARRLAATMIILIFLFLPWCWISETSRESRLRIGSEYPYFWLAAIVAFVLYGTIVVNWFREATAERDSRRHREAISMGWKELQRQRILRTGPVNVLLWLLTGRRFGFSDPKVEDQEDHNRWGPCLLLRWRWVVALFPAELP</sequence>
<comment type="caution">
    <text evidence="2">The sequence shown here is derived from an EMBL/GenBank/DDBJ whole genome shotgun (WGS) entry which is preliminary data.</text>
</comment>
<dbReference type="EMBL" id="MU128930">
    <property type="protein sequence ID" value="KAF9517713.1"/>
    <property type="molecule type" value="Genomic_DNA"/>
</dbReference>
<feature type="transmembrane region" description="Helical" evidence="1">
    <location>
        <begin position="69"/>
        <end position="88"/>
    </location>
</feature>
<keyword evidence="1" id="KW-0812">Transmembrane</keyword>
<feature type="transmembrane region" description="Helical" evidence="1">
    <location>
        <begin position="103"/>
        <end position="123"/>
    </location>
</feature>
<dbReference type="Gene3D" id="1.20.1070.10">
    <property type="entry name" value="Rhodopsin 7-helix transmembrane proteins"/>
    <property type="match status" value="1"/>
</dbReference>
<dbReference type="Proteomes" id="UP000886523">
    <property type="component" value="Unassembled WGS sequence"/>
</dbReference>
<dbReference type="OrthoDB" id="100006at2759"/>
<gene>
    <name evidence="2" type="ORF">BS47DRAFT_1339243</name>
</gene>
<protein>
    <submittedName>
        <fullName evidence="2">Uncharacterized protein</fullName>
    </submittedName>
</protein>
<keyword evidence="1" id="KW-1133">Transmembrane helix</keyword>
<evidence type="ECO:0000256" key="1">
    <source>
        <dbReference type="SAM" id="Phobius"/>
    </source>
</evidence>
<evidence type="ECO:0000313" key="3">
    <source>
        <dbReference type="Proteomes" id="UP000886523"/>
    </source>
</evidence>
<name>A0A9P6B4S8_9AGAM</name>
<organism evidence="2 3">
    <name type="scientific">Hydnum rufescens UP504</name>
    <dbReference type="NCBI Taxonomy" id="1448309"/>
    <lineage>
        <taxon>Eukaryota</taxon>
        <taxon>Fungi</taxon>
        <taxon>Dikarya</taxon>
        <taxon>Basidiomycota</taxon>
        <taxon>Agaricomycotina</taxon>
        <taxon>Agaricomycetes</taxon>
        <taxon>Cantharellales</taxon>
        <taxon>Hydnaceae</taxon>
        <taxon>Hydnum</taxon>
    </lineage>
</organism>
<proteinExistence type="predicted"/>
<evidence type="ECO:0000313" key="2">
    <source>
        <dbReference type="EMBL" id="KAF9517713.1"/>
    </source>
</evidence>
<dbReference type="AlphaFoldDB" id="A0A9P6B4S8"/>
<keyword evidence="3" id="KW-1185">Reference proteome</keyword>